<dbReference type="OrthoDB" id="435754at2759"/>
<evidence type="ECO:0000256" key="4">
    <source>
        <dbReference type="ARBA" id="ARBA00022759"/>
    </source>
</evidence>
<dbReference type="GeneID" id="8105882"/>
<name>B8M3F0_TALSN</name>
<dbReference type="EC" id="4.6.1.19" evidence="2"/>
<dbReference type="Pfam" id="PF00445">
    <property type="entry name" value="Ribonuclease_T2"/>
    <property type="match status" value="1"/>
</dbReference>
<feature type="signal peptide" evidence="12">
    <location>
        <begin position="1"/>
        <end position="19"/>
    </location>
</feature>
<dbReference type="PROSITE" id="PS00530">
    <property type="entry name" value="RNASE_T2_1"/>
    <property type="match status" value="1"/>
</dbReference>
<evidence type="ECO:0000256" key="7">
    <source>
        <dbReference type="ARBA" id="ARBA00023180"/>
    </source>
</evidence>
<dbReference type="RefSeq" id="XP_002479285.1">
    <property type="nucleotide sequence ID" value="XM_002479240.1"/>
</dbReference>
<feature type="chain" id="PRO_5002874767" description="ribonuclease T2" evidence="12">
    <location>
        <begin position="20"/>
        <end position="256"/>
    </location>
</feature>
<proteinExistence type="inferred from homology"/>
<keyword evidence="14" id="KW-1185">Reference proteome</keyword>
<dbReference type="EMBL" id="EQ962653">
    <property type="protein sequence ID" value="EED22322.1"/>
    <property type="molecule type" value="Genomic_DNA"/>
</dbReference>
<feature type="active site" evidence="9">
    <location>
        <position position="72"/>
    </location>
</feature>
<evidence type="ECO:0000256" key="12">
    <source>
        <dbReference type="SAM" id="SignalP"/>
    </source>
</evidence>
<evidence type="ECO:0000256" key="8">
    <source>
        <dbReference type="ARBA" id="ARBA00023239"/>
    </source>
</evidence>
<sequence length="256" mass="27618">MSRTLGVLALSAAVKVALAGTLQTCSSSSPLSCSSSSTKGTCCYEAPGGLLLQTQFWDYSPSIGPSDSWGIHGLWPDNCDGSYDENCDSSREYNDITSLIQNAGKTDLLDYMNTYWQSNDESSESFWEHEWATHGTCVNTIDPSCYSDYSTGDEAVDFFQQVVDLFKTLDTFSALSNAGITPDDSQTYYLSDIEDAASAIHGGKVPYFGCSKGALSSVYYYFYLSGNAINGTYSPVDSPNSSNCPSSGIKYPPKSS</sequence>
<dbReference type="PhylomeDB" id="B8M3F0"/>
<dbReference type="AlphaFoldDB" id="B8M3F0"/>
<keyword evidence="8" id="KW-0456">Lyase</keyword>
<dbReference type="PANTHER" id="PTHR11240">
    <property type="entry name" value="RIBONUCLEASE T2"/>
    <property type="match status" value="1"/>
</dbReference>
<dbReference type="GO" id="GO:0005576">
    <property type="term" value="C:extracellular region"/>
    <property type="evidence" value="ECO:0007669"/>
    <property type="project" value="TreeGrafter"/>
</dbReference>
<evidence type="ECO:0000313" key="13">
    <source>
        <dbReference type="EMBL" id="EED22322.1"/>
    </source>
</evidence>
<feature type="active site" evidence="9">
    <location>
        <position position="134"/>
    </location>
</feature>
<dbReference type="eggNOG" id="KOG1642">
    <property type="taxonomic scope" value="Eukaryota"/>
</dbReference>
<evidence type="ECO:0000256" key="5">
    <source>
        <dbReference type="ARBA" id="ARBA00022801"/>
    </source>
</evidence>
<dbReference type="GO" id="GO:0003723">
    <property type="term" value="F:RNA binding"/>
    <property type="evidence" value="ECO:0007669"/>
    <property type="project" value="InterPro"/>
</dbReference>
<keyword evidence="5" id="KW-0378">Hydrolase</keyword>
<dbReference type="OMA" id="EDTCCFI"/>
<dbReference type="InParanoid" id="B8M3F0"/>
<dbReference type="Proteomes" id="UP000001745">
    <property type="component" value="Unassembled WGS sequence"/>
</dbReference>
<organism evidence="13 14">
    <name type="scientific">Talaromyces stipitatus (strain ATCC 10500 / CBS 375.48 / QM 6759 / NRRL 1006)</name>
    <name type="common">Penicillium stipitatum</name>
    <dbReference type="NCBI Taxonomy" id="441959"/>
    <lineage>
        <taxon>Eukaryota</taxon>
        <taxon>Fungi</taxon>
        <taxon>Dikarya</taxon>
        <taxon>Ascomycota</taxon>
        <taxon>Pezizomycotina</taxon>
        <taxon>Eurotiomycetes</taxon>
        <taxon>Eurotiomycetidae</taxon>
        <taxon>Eurotiales</taxon>
        <taxon>Trichocomaceae</taxon>
        <taxon>Talaromyces</taxon>
        <taxon>Talaromyces sect. Talaromyces</taxon>
    </lineage>
</organism>
<keyword evidence="3" id="KW-0540">Nuclease</keyword>
<reference evidence="14" key="1">
    <citation type="journal article" date="2015" name="Genome Announc.">
        <title>Genome sequence of the AIDS-associated pathogen Penicillium marneffei (ATCC18224) and its near taxonomic relative Talaromyces stipitatus (ATCC10500).</title>
        <authorList>
            <person name="Nierman W.C."/>
            <person name="Fedorova-Abrams N.D."/>
            <person name="Andrianopoulos A."/>
        </authorList>
    </citation>
    <scope>NUCLEOTIDE SEQUENCE [LARGE SCALE GENOMIC DNA]</scope>
    <source>
        <strain evidence="14">ATCC 10500 / CBS 375.48 / QM 6759 / NRRL 1006</strain>
    </source>
</reference>
<dbReference type="FunFam" id="3.90.730.10:FF:000004">
    <property type="entry name" value="Ribonuclease T2-like"/>
    <property type="match status" value="1"/>
</dbReference>
<dbReference type="SUPFAM" id="SSF55895">
    <property type="entry name" value="Ribonuclease Rh-like"/>
    <property type="match status" value="1"/>
</dbReference>
<protein>
    <recommendedName>
        <fullName evidence="2">ribonuclease T2</fullName>
        <ecNumber evidence="2">4.6.1.19</ecNumber>
    </recommendedName>
</protein>
<dbReference type="InterPro" id="IPR033697">
    <property type="entry name" value="Ribonuclease_T2_eukaryotic"/>
</dbReference>
<gene>
    <name evidence="13" type="ORF">TSTA_095710</name>
</gene>
<keyword evidence="6" id="KW-1015">Disulfide bond</keyword>
<dbReference type="PROSITE" id="PS00531">
    <property type="entry name" value="RNASE_T2_2"/>
    <property type="match status" value="1"/>
</dbReference>
<comment type="similarity">
    <text evidence="1 10">Belongs to the RNase T2 family.</text>
</comment>
<evidence type="ECO:0000256" key="9">
    <source>
        <dbReference type="PIRSR" id="PIRSR633697-1"/>
    </source>
</evidence>
<evidence type="ECO:0000313" key="14">
    <source>
        <dbReference type="Proteomes" id="UP000001745"/>
    </source>
</evidence>
<evidence type="ECO:0000256" key="6">
    <source>
        <dbReference type="ARBA" id="ARBA00023157"/>
    </source>
</evidence>
<dbReference type="GO" id="GO:0033897">
    <property type="term" value="F:ribonuclease T2 activity"/>
    <property type="evidence" value="ECO:0007669"/>
    <property type="project" value="UniProtKB-EC"/>
</dbReference>
<dbReference type="GO" id="GO:0016787">
    <property type="term" value="F:hydrolase activity"/>
    <property type="evidence" value="ECO:0007669"/>
    <property type="project" value="UniProtKB-KW"/>
</dbReference>
<evidence type="ECO:0000256" key="2">
    <source>
        <dbReference type="ARBA" id="ARBA00012571"/>
    </source>
</evidence>
<dbReference type="STRING" id="441959.B8M3F0"/>
<evidence type="ECO:0000256" key="3">
    <source>
        <dbReference type="ARBA" id="ARBA00022722"/>
    </source>
</evidence>
<dbReference type="HOGENOM" id="CLU_037966_1_0_1"/>
<dbReference type="InterPro" id="IPR033130">
    <property type="entry name" value="RNase_T2_His_AS_2"/>
</dbReference>
<evidence type="ECO:0000256" key="10">
    <source>
        <dbReference type="RuleBase" id="RU004328"/>
    </source>
</evidence>
<dbReference type="GO" id="GO:0006401">
    <property type="term" value="P:RNA catabolic process"/>
    <property type="evidence" value="ECO:0007669"/>
    <property type="project" value="TreeGrafter"/>
</dbReference>
<dbReference type="Gene3D" id="3.90.730.10">
    <property type="entry name" value="Ribonuclease T2-like"/>
    <property type="match status" value="1"/>
</dbReference>
<dbReference type="VEuPathDB" id="FungiDB:TSTA_095710"/>
<keyword evidence="4" id="KW-0255">Endonuclease</keyword>
<evidence type="ECO:0000256" key="11">
    <source>
        <dbReference type="SAM" id="MobiDB-lite"/>
    </source>
</evidence>
<dbReference type="PANTHER" id="PTHR11240:SF79">
    <property type="entry name" value="RIBONUCLEASE T2"/>
    <property type="match status" value="1"/>
</dbReference>
<evidence type="ECO:0000256" key="1">
    <source>
        <dbReference type="ARBA" id="ARBA00007469"/>
    </source>
</evidence>
<dbReference type="CDD" id="cd01061">
    <property type="entry name" value="RNase_T2_euk"/>
    <property type="match status" value="1"/>
</dbReference>
<feature type="active site" evidence="9">
    <location>
        <position position="130"/>
    </location>
</feature>
<accession>B8M3F0</accession>
<keyword evidence="7" id="KW-0325">Glycoprotein</keyword>
<keyword evidence="12" id="KW-0732">Signal</keyword>
<feature type="region of interest" description="Disordered" evidence="11">
    <location>
        <begin position="237"/>
        <end position="256"/>
    </location>
</feature>
<dbReference type="InterPro" id="IPR018188">
    <property type="entry name" value="RNase_T2_His_AS_1"/>
</dbReference>
<dbReference type="InterPro" id="IPR001568">
    <property type="entry name" value="RNase_T2-like"/>
</dbReference>
<feature type="compositionally biased region" description="Polar residues" evidence="11">
    <location>
        <begin position="237"/>
        <end position="246"/>
    </location>
</feature>
<dbReference type="InterPro" id="IPR036430">
    <property type="entry name" value="RNase_T2-like_sf"/>
</dbReference>